<gene>
    <name evidence="1" type="ORF">SDC9_111809</name>
</gene>
<evidence type="ECO:0000313" key="1">
    <source>
        <dbReference type="EMBL" id="MPM64918.1"/>
    </source>
</evidence>
<name>A0A645BIK8_9ZZZZ</name>
<organism evidence="1">
    <name type="scientific">bioreactor metagenome</name>
    <dbReference type="NCBI Taxonomy" id="1076179"/>
    <lineage>
        <taxon>unclassified sequences</taxon>
        <taxon>metagenomes</taxon>
        <taxon>ecological metagenomes</taxon>
    </lineage>
</organism>
<accession>A0A645BIK8</accession>
<dbReference type="EMBL" id="VSSQ01020227">
    <property type="protein sequence ID" value="MPM64918.1"/>
    <property type="molecule type" value="Genomic_DNA"/>
</dbReference>
<sequence>MEVLLHARHDEEEPSAALGQRQQVLAKVIRVAPEVLVGVDAENCVEELPCVRQIVRFRMDGHDLFGSQPERAEPLPVFRGFDPKVGGIYPHAVLQRKQQRGNAFAAPEVEHERAFVYRVFIQHLLEQLGGVRPHDGFA</sequence>
<protein>
    <submittedName>
        <fullName evidence="1">Uncharacterized protein</fullName>
    </submittedName>
</protein>
<reference evidence="1" key="1">
    <citation type="submission" date="2019-08" db="EMBL/GenBank/DDBJ databases">
        <authorList>
            <person name="Kucharzyk K."/>
            <person name="Murdoch R.W."/>
            <person name="Higgins S."/>
            <person name="Loffler F."/>
        </authorList>
    </citation>
    <scope>NUCLEOTIDE SEQUENCE</scope>
</reference>
<dbReference type="AlphaFoldDB" id="A0A645BIK8"/>
<proteinExistence type="predicted"/>
<comment type="caution">
    <text evidence="1">The sequence shown here is derived from an EMBL/GenBank/DDBJ whole genome shotgun (WGS) entry which is preliminary data.</text>
</comment>